<dbReference type="RefSeq" id="WP_150215554.1">
    <property type="nucleotide sequence ID" value="NZ_CP029192.1"/>
</dbReference>
<accession>A0A5P2BSF0</accession>
<evidence type="ECO:0000313" key="2">
    <source>
        <dbReference type="EMBL" id="QES33402.1"/>
    </source>
</evidence>
<evidence type="ECO:0000259" key="1">
    <source>
        <dbReference type="Pfam" id="PF06889"/>
    </source>
</evidence>
<reference evidence="2 3" key="1">
    <citation type="submission" date="2018-05" db="EMBL/GenBank/DDBJ databases">
        <title>Streptomyces venezuelae.</title>
        <authorList>
            <person name="Kim W."/>
            <person name="Lee N."/>
            <person name="Cho B.-K."/>
        </authorList>
    </citation>
    <scope>NUCLEOTIDE SEQUENCE [LARGE SCALE GENOMIC DNA]</scope>
    <source>
        <strain evidence="2 3">ATCC 14584</strain>
    </source>
</reference>
<organism evidence="2 3">
    <name type="scientific">Streptomyces venezuelae</name>
    <dbReference type="NCBI Taxonomy" id="54571"/>
    <lineage>
        <taxon>Bacteria</taxon>
        <taxon>Bacillati</taxon>
        <taxon>Actinomycetota</taxon>
        <taxon>Actinomycetes</taxon>
        <taxon>Kitasatosporales</taxon>
        <taxon>Streptomycetaceae</taxon>
        <taxon>Streptomyces</taxon>
    </lineage>
</organism>
<name>A0A5P2BSF0_STRVZ</name>
<dbReference type="InterPro" id="IPR009677">
    <property type="entry name" value="DUF1266"/>
</dbReference>
<dbReference type="AlphaFoldDB" id="A0A5P2BSF0"/>
<sequence length="445" mass="49743">MHDDHAAAPGDTYDIDAELHDDVFPDFPAPEDGGPWQAPADLEQHLYELCQEDDAYGYLRAIAVEGLYRPVSVTETGRTERTDAASELLTVDLPDGRKVAQVYTAGVLPRPHPAVVYEYVTLDSLAQGCPDDVDLLVVNAATPCQQFYLTTDDERAVWSDLHDKYHRTDGLGNRIDTRRTGAPETGGPLLHGLACGAHLCFANGDAWNTVDWHGAGHHNEIGRLKEWWGVHDRDDWLSLQERLLTCDVSPWYWDFVLDARTALARRHGPRVDPELWRDQVEAALRRRVVETGGPGEPHRPGEDPELDQFVAHLRGLVGKVLRYEARFRADELLPPDGHVGTVAAWDIGRASKMARWGRGARYAGHAEMIKALERASEAARSAYTSWEAFSAGYALGRCLHFDEESYGSWYTDVLRAHRALTTDPDSPWLTVPFRQGDPARLTRQG</sequence>
<feature type="domain" description="DUF1266" evidence="1">
    <location>
        <begin position="223"/>
        <end position="433"/>
    </location>
</feature>
<gene>
    <name evidence="2" type="ORF">DEJ48_08380</name>
</gene>
<dbReference type="OrthoDB" id="4322331at2"/>
<dbReference type="Proteomes" id="UP000322927">
    <property type="component" value="Chromosome"/>
</dbReference>
<proteinExistence type="predicted"/>
<dbReference type="EMBL" id="CP029192">
    <property type="protein sequence ID" value="QES33402.1"/>
    <property type="molecule type" value="Genomic_DNA"/>
</dbReference>
<evidence type="ECO:0000313" key="3">
    <source>
        <dbReference type="Proteomes" id="UP000322927"/>
    </source>
</evidence>
<dbReference type="Pfam" id="PF06889">
    <property type="entry name" value="DUF1266"/>
    <property type="match status" value="1"/>
</dbReference>
<protein>
    <recommendedName>
        <fullName evidence="1">DUF1266 domain-containing protein</fullName>
    </recommendedName>
</protein>